<evidence type="ECO:0000313" key="3">
    <source>
        <dbReference type="Proteomes" id="UP000064967"/>
    </source>
</evidence>
<evidence type="ECO:0000256" key="1">
    <source>
        <dbReference type="SAM" id="MobiDB-lite"/>
    </source>
</evidence>
<feature type="compositionally biased region" description="Low complexity" evidence="1">
    <location>
        <begin position="43"/>
        <end position="52"/>
    </location>
</feature>
<dbReference type="STRING" id="1391654.AKJ09_08047"/>
<proteinExistence type="predicted"/>
<name>A0A0K1Q6P3_9BACT</name>
<dbReference type="AlphaFoldDB" id="A0A0K1Q6P3"/>
<dbReference type="EMBL" id="CP012333">
    <property type="protein sequence ID" value="AKV01384.1"/>
    <property type="molecule type" value="Genomic_DNA"/>
</dbReference>
<dbReference type="PANTHER" id="PTHR35580">
    <property type="entry name" value="CELL SURFACE GLYCOPROTEIN (S-LAYER PROTEIN)-LIKE PROTEIN"/>
    <property type="match status" value="1"/>
</dbReference>
<gene>
    <name evidence="2" type="ORF">AKJ09_08047</name>
</gene>
<dbReference type="InterPro" id="IPR011047">
    <property type="entry name" value="Quinoprotein_ADH-like_sf"/>
</dbReference>
<dbReference type="InterPro" id="IPR015943">
    <property type="entry name" value="WD40/YVTN_repeat-like_dom_sf"/>
</dbReference>
<feature type="region of interest" description="Disordered" evidence="1">
    <location>
        <begin position="35"/>
        <end position="70"/>
    </location>
</feature>
<dbReference type="InterPro" id="IPR052918">
    <property type="entry name" value="Motility_Chemotaxis_Reg"/>
</dbReference>
<evidence type="ECO:0000313" key="2">
    <source>
        <dbReference type="EMBL" id="AKV01384.1"/>
    </source>
</evidence>
<sequence length="535" mass="53685">MRATASAIASGIVATIGLVALDACVGDDPVASARIDDGGGGNDDANTSDGSNVTTDGGPDGDSGPAQDLCSDASGNFIAERAFPFVGTNHGTAGASNGGYVLVGSFSGTAIYAPDAAVMTGTGTTEDAAVVRLDANGNVVWQQHFGGTGSDVFQSVAVDDQDNVYVTGYFSSNTFSIGSFQFNNANRMNLGIVAKLDAATGNPLWAQSFWPGSYGYGCSAIDFSNGHLVVSCSMGQTQTYTLRDGSTAELSAGQIEASSVYELDVTNGGAVWAHSLSTSAGTSTTALTYVQSIDVTATGTVVAGIFSGGALTEKPANAINVPMVGGQTNGFVTELSAQTGAPLWAKGFGDTSGAGEVQSTSAAGASNTGIVVGGSFTGTVDFGAGPHAAAGGSDAFVILLENKSGPPSWDKYFSGTGSDGIKRVRFDVCGRPTVMLFTTSALSAMDGVSFPAPQAGSGGASIIAKLDPKGKLLWANGVTPGGNVDLNGINQDDFGIDAKNTARIVGNFRGTVDLGNGTPENAKGGSHPYEIVYGP</sequence>
<dbReference type="KEGG" id="llu:AKJ09_08047"/>
<dbReference type="Proteomes" id="UP000064967">
    <property type="component" value="Chromosome"/>
</dbReference>
<dbReference type="PANTHER" id="PTHR35580:SF1">
    <property type="entry name" value="PHYTASE-LIKE DOMAIN-CONTAINING PROTEIN"/>
    <property type="match status" value="1"/>
</dbReference>
<dbReference type="SUPFAM" id="SSF50998">
    <property type="entry name" value="Quinoprotein alcohol dehydrogenase-like"/>
    <property type="match status" value="1"/>
</dbReference>
<organism evidence="2 3">
    <name type="scientific">Labilithrix luteola</name>
    <dbReference type="NCBI Taxonomy" id="1391654"/>
    <lineage>
        <taxon>Bacteria</taxon>
        <taxon>Pseudomonadati</taxon>
        <taxon>Myxococcota</taxon>
        <taxon>Polyangia</taxon>
        <taxon>Polyangiales</taxon>
        <taxon>Labilitrichaceae</taxon>
        <taxon>Labilithrix</taxon>
    </lineage>
</organism>
<protein>
    <recommendedName>
        <fullName evidence="4">Cell surface protein</fullName>
    </recommendedName>
</protein>
<dbReference type="RefSeq" id="WP_146652490.1">
    <property type="nucleotide sequence ID" value="NZ_CP012333.1"/>
</dbReference>
<reference evidence="2 3" key="1">
    <citation type="submission" date="2015-08" db="EMBL/GenBank/DDBJ databases">
        <authorList>
            <person name="Babu N.S."/>
            <person name="Beckwith C.J."/>
            <person name="Beseler K.G."/>
            <person name="Brison A."/>
            <person name="Carone J.V."/>
            <person name="Caskin T.P."/>
            <person name="Diamond M."/>
            <person name="Durham M.E."/>
            <person name="Foxe J.M."/>
            <person name="Go M."/>
            <person name="Henderson B.A."/>
            <person name="Jones I.B."/>
            <person name="McGettigan J.A."/>
            <person name="Micheletti S.J."/>
            <person name="Nasrallah M.E."/>
            <person name="Ortiz D."/>
            <person name="Piller C.R."/>
            <person name="Privatt S.R."/>
            <person name="Schneider S.L."/>
            <person name="Sharp S."/>
            <person name="Smith T.C."/>
            <person name="Stanton J.D."/>
            <person name="Ullery H.E."/>
            <person name="Wilson R.J."/>
            <person name="Serrano M.G."/>
            <person name="Buck G."/>
            <person name="Lee V."/>
            <person name="Wang Y."/>
            <person name="Carvalho R."/>
            <person name="Voegtly L."/>
            <person name="Shi R."/>
            <person name="Duckworth R."/>
            <person name="Johnson A."/>
            <person name="Loviza R."/>
            <person name="Walstead R."/>
            <person name="Shah Z."/>
            <person name="Kiflezghi M."/>
            <person name="Wade K."/>
            <person name="Ball S.L."/>
            <person name="Bradley K.W."/>
            <person name="Asai D.J."/>
            <person name="Bowman C.A."/>
            <person name="Russell D.A."/>
            <person name="Pope W.H."/>
            <person name="Jacobs-Sera D."/>
            <person name="Hendrix R.W."/>
            <person name="Hatfull G.F."/>
        </authorList>
    </citation>
    <scope>NUCLEOTIDE SEQUENCE [LARGE SCALE GENOMIC DNA]</scope>
    <source>
        <strain evidence="2 3">DSM 27648</strain>
    </source>
</reference>
<dbReference type="OrthoDB" id="5522807at2"/>
<evidence type="ECO:0008006" key="4">
    <source>
        <dbReference type="Google" id="ProtNLM"/>
    </source>
</evidence>
<dbReference type="Gene3D" id="2.130.10.10">
    <property type="entry name" value="YVTN repeat-like/Quinoprotein amine dehydrogenase"/>
    <property type="match status" value="1"/>
</dbReference>
<accession>A0A0K1Q6P3</accession>
<keyword evidence="3" id="KW-1185">Reference proteome</keyword>